<feature type="compositionally biased region" description="Polar residues" evidence="1">
    <location>
        <begin position="1263"/>
        <end position="1291"/>
    </location>
</feature>
<dbReference type="InterPro" id="IPR037185">
    <property type="entry name" value="EmrE-like"/>
</dbReference>
<dbReference type="InterPro" id="IPR026505">
    <property type="entry name" value="Solute_c_fam_35_mem_F3/F4"/>
</dbReference>
<feature type="compositionally biased region" description="Polar residues" evidence="1">
    <location>
        <begin position="546"/>
        <end position="562"/>
    </location>
</feature>
<feature type="region of interest" description="Disordered" evidence="1">
    <location>
        <begin position="463"/>
        <end position="483"/>
    </location>
</feature>
<feature type="transmembrane region" description="Helical" evidence="2">
    <location>
        <begin position="185"/>
        <end position="204"/>
    </location>
</feature>
<feature type="transmembrane region" description="Helical" evidence="2">
    <location>
        <begin position="216"/>
        <end position="234"/>
    </location>
</feature>
<name>A0A9P6LT90_9FUNG</name>
<dbReference type="Pfam" id="PF15072">
    <property type="entry name" value="HROB"/>
    <property type="match status" value="1"/>
</dbReference>
<dbReference type="Proteomes" id="UP000749646">
    <property type="component" value="Unassembled WGS sequence"/>
</dbReference>
<evidence type="ECO:0000259" key="3">
    <source>
        <dbReference type="Pfam" id="PF15072"/>
    </source>
</evidence>
<feature type="compositionally biased region" description="Polar residues" evidence="1">
    <location>
        <begin position="14"/>
        <end position="25"/>
    </location>
</feature>
<keyword evidence="2" id="KW-1133">Transmembrane helix</keyword>
<feature type="compositionally biased region" description="Acidic residues" evidence="1">
    <location>
        <begin position="1294"/>
        <end position="1314"/>
    </location>
</feature>
<keyword evidence="5" id="KW-1185">Reference proteome</keyword>
<feature type="compositionally biased region" description="Low complexity" evidence="1">
    <location>
        <begin position="512"/>
        <end position="525"/>
    </location>
</feature>
<reference evidence="4" key="1">
    <citation type="journal article" date="2020" name="Fungal Divers.">
        <title>Resolving the Mortierellaceae phylogeny through synthesis of multi-gene phylogenetics and phylogenomics.</title>
        <authorList>
            <person name="Vandepol N."/>
            <person name="Liber J."/>
            <person name="Desiro A."/>
            <person name="Na H."/>
            <person name="Kennedy M."/>
            <person name="Barry K."/>
            <person name="Grigoriev I.V."/>
            <person name="Miller A.N."/>
            <person name="O'Donnell K."/>
            <person name="Stajich J.E."/>
            <person name="Bonito G."/>
        </authorList>
    </citation>
    <scope>NUCLEOTIDE SEQUENCE</scope>
    <source>
        <strain evidence="4">MES-2147</strain>
    </source>
</reference>
<feature type="region of interest" description="Disordered" evidence="1">
    <location>
        <begin position="634"/>
        <end position="672"/>
    </location>
</feature>
<dbReference type="SUPFAM" id="SSF103481">
    <property type="entry name" value="Multidrug resistance efflux transporter EmrE"/>
    <property type="match status" value="2"/>
</dbReference>
<evidence type="ECO:0000313" key="5">
    <source>
        <dbReference type="Proteomes" id="UP000749646"/>
    </source>
</evidence>
<feature type="region of interest" description="Disordered" evidence="1">
    <location>
        <begin position="1000"/>
        <end position="1079"/>
    </location>
</feature>
<feature type="region of interest" description="Disordered" evidence="1">
    <location>
        <begin position="512"/>
        <end position="580"/>
    </location>
</feature>
<gene>
    <name evidence="4" type="ORF">BGZ65_002535</name>
</gene>
<feature type="transmembrane region" description="Helical" evidence="2">
    <location>
        <begin position="95"/>
        <end position="117"/>
    </location>
</feature>
<dbReference type="OrthoDB" id="10062838at2759"/>
<feature type="transmembrane region" description="Helical" evidence="2">
    <location>
        <begin position="280"/>
        <end position="301"/>
    </location>
</feature>
<feature type="transmembrane region" description="Helical" evidence="2">
    <location>
        <begin position="243"/>
        <end position="260"/>
    </location>
</feature>
<feature type="compositionally biased region" description="Low complexity" evidence="1">
    <location>
        <begin position="532"/>
        <end position="542"/>
    </location>
</feature>
<evidence type="ECO:0000313" key="4">
    <source>
        <dbReference type="EMBL" id="KAF9936326.1"/>
    </source>
</evidence>
<feature type="transmembrane region" description="Helical" evidence="2">
    <location>
        <begin position="313"/>
        <end position="334"/>
    </location>
</feature>
<feature type="transmembrane region" description="Helical" evidence="2">
    <location>
        <begin position="354"/>
        <end position="373"/>
    </location>
</feature>
<feature type="compositionally biased region" description="Low complexity" evidence="1">
    <location>
        <begin position="1100"/>
        <end position="1113"/>
    </location>
</feature>
<feature type="region of interest" description="Disordered" evidence="1">
    <location>
        <begin position="1"/>
        <end position="50"/>
    </location>
</feature>
<dbReference type="PANTHER" id="PTHR19346:SF4">
    <property type="entry name" value="SUGAR PHOSPHATE TRANSPORTER DOMAIN-CONTAINING PROTEIN"/>
    <property type="match status" value="1"/>
</dbReference>
<feature type="compositionally biased region" description="Low complexity" evidence="1">
    <location>
        <begin position="1211"/>
        <end position="1244"/>
    </location>
</feature>
<feature type="domain" description="Homologous recombination OB-fold protein OB-fold" evidence="3">
    <location>
        <begin position="912"/>
        <end position="994"/>
    </location>
</feature>
<keyword evidence="2" id="KW-0812">Transmembrane</keyword>
<feature type="compositionally biased region" description="Low complexity" evidence="1">
    <location>
        <begin position="634"/>
        <end position="670"/>
    </location>
</feature>
<dbReference type="EMBL" id="JAAAHW010009787">
    <property type="protein sequence ID" value="KAF9936326.1"/>
    <property type="molecule type" value="Genomic_DNA"/>
</dbReference>
<dbReference type="GO" id="GO:0000725">
    <property type="term" value="P:recombinational repair"/>
    <property type="evidence" value="ECO:0007669"/>
    <property type="project" value="InterPro"/>
</dbReference>
<feature type="compositionally biased region" description="Low complexity" evidence="1">
    <location>
        <begin position="782"/>
        <end position="797"/>
    </location>
</feature>
<keyword evidence="2" id="KW-0472">Membrane</keyword>
<sequence length="1314" mass="142693">MSRTGSHLGPTRNPLDTSPLVTTHATPGRITHPYTDSDGQRNEYDEYEQTDTDQAEARRFKLATLILFVCILSFLLQAELTKYLQTSMGYQKPYFILYISHSFWAIALPIQFLYTAYLSSATPESLTTSHRGRMNYFANLVRNSTSDLYCRKMDYTLVSASPSVRTALGSDVHTSPENRILSRHLFWVTFGMTVLFMIPSYIWYTCIAMTSMANLTAIYNTSCFFAYIFSVLLLRETIVMNKIFAVFLSLLGVVIINLAAKPEGEHKMSDPEEAPRVAVSLISDALALFGAALYGFDEVVYKKYASPKVHPIVFANTLTGLMGVVTCTILWVPIPLFHWTGHEIFELPTLYEFSSILIIAALGLIYNGCFMIVVSQTNPVFAAVGVMATIPLIALTDWFLFGQVIGWDNILGGLSILAGLGILKLAPKLNGANHGTVNTPASNTSQIIGTKTLNPSSIEKAAPFSSTAQQRVGPQSSVGSGLAPSSIGQGLAISRHANPFAKGFSGLRPNNASLSSTSNLSPLKPSSDHKAAATTRTDANTRVSPLRSTNAQTGQGGTSSIRQEGGNRRRPVYSTPVPAVSEGDFSFGGDISFGDELAFADLIDELVEERNEEKNDSPLSWTPAPSKALKLTISTAPSSQQSQSSLLSQSLQPTASSQPISTSITGSTPSKKYEKIPASLGVNQLQSPKRQPSTRLSISTAKTIEVSRSSTTTFANGTEAKTSTTSTISRTSQATIPNTRANTISRPQEQDTVDHRNRNHNSKQPILIEDEQENERHSLLRSYSSPSAGGSSSIGAIRNKRRLPGPAGNLPRLSAEEKEQLFRSRGVPFAKDAHLSVVNGTNTNSSIKKRIEPIRQGPIDRMFANGAWEDMLRAYKLPDYKPSTLRLWKGTAQIIEHSISDIENSKELHRGKVPNLIVMIKEIVFSEIDAAVTLLDPSGEMRGTVHRTVLEQYKDNEVRIGTVLVLQNVSVFSPRTASHYLIITLRNIAAIFQPHPPSIILSQGSSQDKRSPKKRKLGFDSQGSQEGESSRSRPLDNTGPGHPVNRPTEASGTLLISSSSVPDQSTNSGVNRSRQDSYNDWDNVVVKQEWLQEDDKKASKPAPSNQKQKQNQPNSNTLYAQEVNFQSLQQTLGGSSIINVRDRQTHNDHVAAAPMISLGPLTQDDVACTVAPAVGGKSLLSSFAAPANLRKRTSSSSTSQRSNSAVGSDTQSPSQPAAKSSKSPGLSLSPLSAETNRSSLPDLLSSSDWPDDFDFGPTLDADLSSNSVDRFDQGNANQPTSFDPTPSSGQSADFGDDDLDNLLDGLDEAELYDI</sequence>
<feature type="transmembrane region" description="Helical" evidence="2">
    <location>
        <begin position="380"/>
        <end position="401"/>
    </location>
</feature>
<dbReference type="InterPro" id="IPR058570">
    <property type="entry name" value="HROB_OB"/>
</dbReference>
<feature type="transmembrane region" description="Helical" evidence="2">
    <location>
        <begin position="62"/>
        <end position="80"/>
    </location>
</feature>
<feature type="region of interest" description="Disordered" evidence="1">
    <location>
        <begin position="745"/>
        <end position="811"/>
    </location>
</feature>
<organism evidence="4 5">
    <name type="scientific">Modicella reniformis</name>
    <dbReference type="NCBI Taxonomy" id="1440133"/>
    <lineage>
        <taxon>Eukaryota</taxon>
        <taxon>Fungi</taxon>
        <taxon>Fungi incertae sedis</taxon>
        <taxon>Mucoromycota</taxon>
        <taxon>Mortierellomycotina</taxon>
        <taxon>Mortierellomycetes</taxon>
        <taxon>Mortierellales</taxon>
        <taxon>Mortierellaceae</taxon>
        <taxon>Modicella</taxon>
    </lineage>
</organism>
<evidence type="ECO:0000256" key="2">
    <source>
        <dbReference type="SAM" id="Phobius"/>
    </source>
</evidence>
<feature type="region of interest" description="Disordered" evidence="1">
    <location>
        <begin position="1092"/>
        <end position="1113"/>
    </location>
</feature>
<comment type="caution">
    <text evidence="4">The sequence shown here is derived from an EMBL/GenBank/DDBJ whole genome shotgun (WGS) entry which is preliminary data.</text>
</comment>
<feature type="region of interest" description="Disordered" evidence="1">
    <location>
        <begin position="1188"/>
        <end position="1244"/>
    </location>
</feature>
<feature type="region of interest" description="Disordered" evidence="1">
    <location>
        <begin position="1257"/>
        <end position="1314"/>
    </location>
</feature>
<protein>
    <recommendedName>
        <fullName evidence="3">Homologous recombination OB-fold protein OB-fold domain-containing protein</fullName>
    </recommendedName>
</protein>
<feature type="compositionally biased region" description="Polar residues" evidence="1">
    <location>
        <begin position="464"/>
        <end position="479"/>
    </location>
</feature>
<proteinExistence type="predicted"/>
<feature type="compositionally biased region" description="Low complexity" evidence="1">
    <location>
        <begin position="1194"/>
        <end position="1204"/>
    </location>
</feature>
<feature type="compositionally biased region" description="Polar residues" evidence="1">
    <location>
        <begin position="1048"/>
        <end position="1079"/>
    </location>
</feature>
<accession>A0A9P6LT90</accession>
<dbReference type="PANTHER" id="PTHR19346">
    <property type="entry name" value="SUGAR PHOSPHATE TRANSPORTER DOMAIN-CONTAINING PROTEIN"/>
    <property type="match status" value="1"/>
</dbReference>
<evidence type="ECO:0000256" key="1">
    <source>
        <dbReference type="SAM" id="MobiDB-lite"/>
    </source>
</evidence>